<reference evidence="2 3" key="1">
    <citation type="submission" date="2019-06" db="EMBL/GenBank/DDBJ databases">
        <title>Quisquiliibacterium sp. nov., isolated from a maize field.</title>
        <authorList>
            <person name="Lin S.-Y."/>
            <person name="Tsai C.-F."/>
            <person name="Young C.-C."/>
        </authorList>
    </citation>
    <scope>NUCLEOTIDE SEQUENCE [LARGE SCALE GENOMIC DNA]</scope>
    <source>
        <strain evidence="2 3">CC-CFT501</strain>
    </source>
</reference>
<gene>
    <name evidence="2" type="ORF">FHP08_03725</name>
</gene>
<name>A0A5C8P5J1_9BURK</name>
<sequence length="77" mass="8631">MGKVLFWVVVLAVGWGAWSMIRLSQRKREQGERRAGKREPERIVACAKCGVHLPASEALRSGDDYYCCAEHRNAGRG</sequence>
<evidence type="ECO:0000256" key="1">
    <source>
        <dbReference type="SAM" id="Phobius"/>
    </source>
</evidence>
<organism evidence="2 3">
    <name type="scientific">Zeimonas arvi</name>
    <dbReference type="NCBI Taxonomy" id="2498847"/>
    <lineage>
        <taxon>Bacteria</taxon>
        <taxon>Pseudomonadati</taxon>
        <taxon>Pseudomonadota</taxon>
        <taxon>Betaproteobacteria</taxon>
        <taxon>Burkholderiales</taxon>
        <taxon>Burkholderiaceae</taxon>
        <taxon>Zeimonas</taxon>
    </lineage>
</organism>
<dbReference type="EMBL" id="VDUY01000001">
    <property type="protein sequence ID" value="TXL68800.1"/>
    <property type="molecule type" value="Genomic_DNA"/>
</dbReference>
<keyword evidence="3" id="KW-1185">Reference proteome</keyword>
<keyword evidence="1" id="KW-0812">Transmembrane</keyword>
<accession>A0A5C8P5J1</accession>
<keyword evidence="1" id="KW-0472">Membrane</keyword>
<comment type="caution">
    <text evidence="2">The sequence shown here is derived from an EMBL/GenBank/DDBJ whole genome shotgun (WGS) entry which is preliminary data.</text>
</comment>
<dbReference type="OrthoDB" id="9814432at2"/>
<dbReference type="InterPro" id="IPR049708">
    <property type="entry name" value="PP0621-like"/>
</dbReference>
<proteinExistence type="predicted"/>
<dbReference type="Proteomes" id="UP000321548">
    <property type="component" value="Unassembled WGS sequence"/>
</dbReference>
<evidence type="ECO:0000313" key="2">
    <source>
        <dbReference type="EMBL" id="TXL68800.1"/>
    </source>
</evidence>
<dbReference type="RefSeq" id="WP_147702936.1">
    <property type="nucleotide sequence ID" value="NZ_VDUY01000001.1"/>
</dbReference>
<dbReference type="AlphaFoldDB" id="A0A5C8P5J1"/>
<keyword evidence="1" id="KW-1133">Transmembrane helix</keyword>
<evidence type="ECO:0000313" key="3">
    <source>
        <dbReference type="Proteomes" id="UP000321548"/>
    </source>
</evidence>
<protein>
    <submittedName>
        <fullName evidence="2">Uncharacterized protein</fullName>
    </submittedName>
</protein>
<feature type="transmembrane region" description="Helical" evidence="1">
    <location>
        <begin position="6"/>
        <end position="24"/>
    </location>
</feature>
<dbReference type="NCBIfam" id="NF041023">
    <property type="entry name" value="PP0621_fam"/>
    <property type="match status" value="1"/>
</dbReference>